<reference evidence="9 10" key="1">
    <citation type="submission" date="2019-01" db="EMBL/GenBank/DDBJ databases">
        <authorList>
            <person name="Ferrante I. M."/>
        </authorList>
    </citation>
    <scope>NUCLEOTIDE SEQUENCE [LARGE SCALE GENOMIC DNA]</scope>
    <source>
        <strain evidence="9 10">B856</strain>
    </source>
</reference>
<evidence type="ECO:0000256" key="2">
    <source>
        <dbReference type="ARBA" id="ARBA00022630"/>
    </source>
</evidence>
<evidence type="ECO:0000256" key="1">
    <source>
        <dbReference type="ARBA" id="ARBA00001974"/>
    </source>
</evidence>
<accession>A0A448ZCB7</accession>
<comment type="cofactor">
    <cofactor evidence="1">
        <name>FAD</name>
        <dbReference type="ChEBI" id="CHEBI:57692"/>
    </cofactor>
</comment>
<keyword evidence="4" id="KW-0521">NADP</keyword>
<organism evidence="9 10">
    <name type="scientific">Pseudo-nitzschia multistriata</name>
    <dbReference type="NCBI Taxonomy" id="183589"/>
    <lineage>
        <taxon>Eukaryota</taxon>
        <taxon>Sar</taxon>
        <taxon>Stramenopiles</taxon>
        <taxon>Ochrophyta</taxon>
        <taxon>Bacillariophyta</taxon>
        <taxon>Bacillariophyceae</taxon>
        <taxon>Bacillariophycidae</taxon>
        <taxon>Bacillariales</taxon>
        <taxon>Bacillariaceae</taxon>
        <taxon>Pseudo-nitzschia</taxon>
    </lineage>
</organism>
<evidence type="ECO:0000256" key="3">
    <source>
        <dbReference type="ARBA" id="ARBA00022827"/>
    </source>
</evidence>
<name>A0A448ZCB7_9STRA</name>
<evidence type="ECO:0000313" key="10">
    <source>
        <dbReference type="Proteomes" id="UP000291116"/>
    </source>
</evidence>
<keyword evidence="7" id="KW-0812">Transmembrane</keyword>
<gene>
    <name evidence="9" type="ORF">PSNMU_V1.4_AUG-EV-PASAV3_0065490</name>
</gene>
<protein>
    <recommendedName>
        <fullName evidence="8">FAD-binding domain-containing protein</fullName>
    </recommendedName>
</protein>
<dbReference type="GO" id="GO:0004502">
    <property type="term" value="F:kynurenine 3-monooxygenase activity"/>
    <property type="evidence" value="ECO:0007669"/>
    <property type="project" value="TreeGrafter"/>
</dbReference>
<dbReference type="Gene3D" id="3.50.50.60">
    <property type="entry name" value="FAD/NAD(P)-binding domain"/>
    <property type="match status" value="1"/>
</dbReference>
<keyword evidence="10" id="KW-1185">Reference proteome</keyword>
<dbReference type="EMBL" id="CAACVS010000230">
    <property type="protein sequence ID" value="VEU39693.1"/>
    <property type="molecule type" value="Genomic_DNA"/>
</dbReference>
<evidence type="ECO:0000313" key="9">
    <source>
        <dbReference type="EMBL" id="VEU39693.1"/>
    </source>
</evidence>
<keyword evidence="2" id="KW-0285">Flavoprotein</keyword>
<proteinExistence type="predicted"/>
<evidence type="ECO:0000256" key="4">
    <source>
        <dbReference type="ARBA" id="ARBA00022857"/>
    </source>
</evidence>
<sequence length="521" mass="58821">MCRPNNTETTGNSRRKRVVISGAGPAGLLLASLLLNKNKDSSCTVTYDVTLLDGREDFGIFTKEELSENHRSWMLGLADHGMDAIKTLPDLYENYVKGEGILVREFNIFLGSKKVTQTLDSYENTMKRLGKSAKDSSPPEAFIVDRNFIVAAMARYIRETHKNDSNFKAMYKTTCQYVDYDNRRVLVRNVNTKEEHYVDYDLLVGCDGVRSTVREAIVKRHSDFSMEYTDIFQEFKMTHLKAPKKVSKSAMSILPDIFPNCQGICLPETGDLVNIGIGVPRNLVDDLDDELKSDDYRVVAEYARKNFKAFELEDYDDFGKQWVGQRWNQTGMVHCNFYHSLKTGVVIMGDAAHATSPSIGMGMNTALRDAQIFSEILEETQDDFEKALPAFSEARVKEGNALSDLAMHLYCMDKKHQFIETIHLVVRSFLYSKFPTLIAEHPQTMVGRRGIALSDVYTQAVKLGVMGKHRAINDRIRMDYFERKTGMVKASEIMGRGIVSTLIYGAGLVALGAVTYQKLIL</sequence>
<dbReference type="PANTHER" id="PTHR46028:SF2">
    <property type="entry name" value="KYNURENINE 3-MONOOXYGENASE"/>
    <property type="match status" value="1"/>
</dbReference>
<dbReference type="Pfam" id="PF01494">
    <property type="entry name" value="FAD_binding_3"/>
    <property type="match status" value="1"/>
</dbReference>
<dbReference type="GO" id="GO:0070189">
    <property type="term" value="P:kynurenine metabolic process"/>
    <property type="evidence" value="ECO:0007669"/>
    <property type="project" value="TreeGrafter"/>
</dbReference>
<keyword evidence="5" id="KW-0560">Oxidoreductase</keyword>
<dbReference type="GO" id="GO:0071949">
    <property type="term" value="F:FAD binding"/>
    <property type="evidence" value="ECO:0007669"/>
    <property type="project" value="InterPro"/>
</dbReference>
<evidence type="ECO:0000256" key="5">
    <source>
        <dbReference type="ARBA" id="ARBA00023002"/>
    </source>
</evidence>
<keyword evidence="3" id="KW-0274">FAD</keyword>
<keyword evidence="6" id="KW-0503">Monooxygenase</keyword>
<keyword evidence="7" id="KW-0472">Membrane</keyword>
<dbReference type="AlphaFoldDB" id="A0A448ZCB7"/>
<feature type="transmembrane region" description="Helical" evidence="7">
    <location>
        <begin position="493"/>
        <end position="516"/>
    </location>
</feature>
<feature type="domain" description="FAD-binding" evidence="8">
    <location>
        <begin position="173"/>
        <end position="374"/>
    </location>
</feature>
<dbReference type="InterPro" id="IPR036188">
    <property type="entry name" value="FAD/NAD-bd_sf"/>
</dbReference>
<dbReference type="Proteomes" id="UP000291116">
    <property type="component" value="Unassembled WGS sequence"/>
</dbReference>
<evidence type="ECO:0000256" key="6">
    <source>
        <dbReference type="ARBA" id="ARBA00023033"/>
    </source>
</evidence>
<evidence type="ECO:0000259" key="8">
    <source>
        <dbReference type="Pfam" id="PF01494"/>
    </source>
</evidence>
<dbReference type="PANTHER" id="PTHR46028">
    <property type="entry name" value="KYNURENINE 3-MONOOXYGENASE"/>
    <property type="match status" value="1"/>
</dbReference>
<keyword evidence="7" id="KW-1133">Transmembrane helix</keyword>
<dbReference type="PRINTS" id="PR00420">
    <property type="entry name" value="RNGMNOXGNASE"/>
</dbReference>
<dbReference type="InterPro" id="IPR002938">
    <property type="entry name" value="FAD-bd"/>
</dbReference>
<evidence type="ECO:0000256" key="7">
    <source>
        <dbReference type="SAM" id="Phobius"/>
    </source>
</evidence>
<dbReference type="SUPFAM" id="SSF51905">
    <property type="entry name" value="FAD/NAD(P)-binding domain"/>
    <property type="match status" value="1"/>
</dbReference>
<dbReference type="OrthoDB" id="655030at2759"/>